<organism evidence="1 2">
    <name type="scientific">Phenylobacterium montanum</name>
    <dbReference type="NCBI Taxonomy" id="2823693"/>
    <lineage>
        <taxon>Bacteria</taxon>
        <taxon>Pseudomonadati</taxon>
        <taxon>Pseudomonadota</taxon>
        <taxon>Alphaproteobacteria</taxon>
        <taxon>Caulobacterales</taxon>
        <taxon>Caulobacteraceae</taxon>
        <taxon>Phenylobacterium</taxon>
    </lineage>
</organism>
<name>A0A975ITF2_9CAUL</name>
<reference evidence="1" key="1">
    <citation type="submission" date="2021-04" db="EMBL/GenBank/DDBJ databases">
        <title>The complete genome sequence of Caulobacter sp. S6.</title>
        <authorList>
            <person name="Tang Y."/>
            <person name="Ouyang W."/>
            <person name="Liu Q."/>
            <person name="Huang B."/>
            <person name="Guo Z."/>
            <person name="Lei P."/>
        </authorList>
    </citation>
    <scope>NUCLEOTIDE SEQUENCE</scope>
    <source>
        <strain evidence="1">S6</strain>
    </source>
</reference>
<sequence>MAEERFIGGWTRSSLAARTPEERYAIWKRARGLRTADGNQLAREIELLGLPYAEPARLDDDDPMRARMAEIVTSPEGRSACIEATLDGLPAIAGVDPLLHEEFGAAYRLSDEAVATAAALVAELMTREGYVDSGRKTLPNRYVARSGVFWKRG</sequence>
<dbReference type="KEGG" id="caul:KCG34_16500"/>
<dbReference type="EMBL" id="CP073078">
    <property type="protein sequence ID" value="QUD86670.1"/>
    <property type="molecule type" value="Genomic_DNA"/>
</dbReference>
<evidence type="ECO:0000313" key="1">
    <source>
        <dbReference type="EMBL" id="QUD86670.1"/>
    </source>
</evidence>
<accession>A0A975ITF2</accession>
<dbReference type="AlphaFoldDB" id="A0A975ITF2"/>
<dbReference type="RefSeq" id="WP_211936722.1">
    <property type="nucleotide sequence ID" value="NZ_CP073078.1"/>
</dbReference>
<proteinExistence type="predicted"/>
<evidence type="ECO:0000313" key="2">
    <source>
        <dbReference type="Proteomes" id="UP000676409"/>
    </source>
</evidence>
<keyword evidence="2" id="KW-1185">Reference proteome</keyword>
<protein>
    <submittedName>
        <fullName evidence="1">Uncharacterized protein</fullName>
    </submittedName>
</protein>
<gene>
    <name evidence="1" type="ORF">KCG34_16500</name>
</gene>
<dbReference type="Proteomes" id="UP000676409">
    <property type="component" value="Chromosome"/>
</dbReference>